<evidence type="ECO:0000313" key="3">
    <source>
        <dbReference type="Proteomes" id="UP000008635"/>
    </source>
</evidence>
<evidence type="ECO:0000256" key="1">
    <source>
        <dbReference type="SAM" id="SignalP"/>
    </source>
</evidence>
<proteinExistence type="predicted"/>
<organism evidence="2 3">
    <name type="scientific">Deinococcus maricopensis (strain DSM 21211 / LMG 22137 / NRRL B-23946 / LB-34)</name>
    <dbReference type="NCBI Taxonomy" id="709986"/>
    <lineage>
        <taxon>Bacteria</taxon>
        <taxon>Thermotogati</taxon>
        <taxon>Deinococcota</taxon>
        <taxon>Deinococci</taxon>
        <taxon>Deinococcales</taxon>
        <taxon>Deinococcaceae</taxon>
        <taxon>Deinococcus</taxon>
    </lineage>
</organism>
<evidence type="ECO:0008006" key="4">
    <source>
        <dbReference type="Google" id="ProtNLM"/>
    </source>
</evidence>
<accession>E8U9E4</accession>
<dbReference type="KEGG" id="dmr:Deima_2040"/>
<feature type="signal peptide" evidence="1">
    <location>
        <begin position="1"/>
        <end position="18"/>
    </location>
</feature>
<dbReference type="PANTHER" id="PTHR38075">
    <property type="entry name" value="DUF4139 DOMAIN-CONTAINING PROTEIN"/>
    <property type="match status" value="1"/>
</dbReference>
<dbReference type="AlphaFoldDB" id="E8U9E4"/>
<dbReference type="STRING" id="709986.Deima_2040"/>
<evidence type="ECO:0000313" key="2">
    <source>
        <dbReference type="EMBL" id="ADV67683.1"/>
    </source>
</evidence>
<dbReference type="PANTHER" id="PTHR38075:SF1">
    <property type="entry name" value="DUF4139 DOMAIN-CONTAINING PROTEIN"/>
    <property type="match status" value="1"/>
</dbReference>
<dbReference type="OrthoDB" id="58667at2"/>
<dbReference type="RefSeq" id="WP_013557188.1">
    <property type="nucleotide sequence ID" value="NC_014958.1"/>
</dbReference>
<reference evidence="3" key="2">
    <citation type="submission" date="2011-01" db="EMBL/GenBank/DDBJ databases">
        <title>The complete genome of Deinococcus maricopensis DSM 21211.</title>
        <authorList>
            <consortium name="US DOE Joint Genome Institute (JGI-PGF)"/>
            <person name="Lucas S."/>
            <person name="Copeland A."/>
            <person name="Lapidus A."/>
            <person name="Goodwin L."/>
            <person name="Pitluck S."/>
            <person name="Kyrpides N."/>
            <person name="Mavromatis K."/>
            <person name="Pagani I."/>
            <person name="Ivanova N."/>
            <person name="Ovchinnikova G."/>
            <person name="Zeytun A."/>
            <person name="Detter J.C."/>
            <person name="Han C."/>
            <person name="Land M."/>
            <person name="Hauser L."/>
            <person name="Markowitz V."/>
            <person name="Cheng J.-F."/>
            <person name="Hugenholtz P."/>
            <person name="Woyke T."/>
            <person name="Wu D."/>
            <person name="Pukall R."/>
            <person name="Gehrich-Schroeter G."/>
            <person name="Brambilla E."/>
            <person name="Klenk H.-P."/>
            <person name="Eisen J.A."/>
        </authorList>
    </citation>
    <scope>NUCLEOTIDE SEQUENCE [LARGE SCALE GENOMIC DNA]</scope>
    <source>
        <strain evidence="3">DSM 21211 / LMG 22137 / NRRL B-23946 / LB-34</strain>
    </source>
</reference>
<reference evidence="2 3" key="1">
    <citation type="journal article" date="2011" name="Stand. Genomic Sci.">
        <title>Complete genome sequence of Deinococcus maricopensis type strain (LB-34).</title>
        <authorList>
            <person name="Pukall R."/>
            <person name="Zeytun A."/>
            <person name="Lucas S."/>
            <person name="Lapidus A."/>
            <person name="Hammon N."/>
            <person name="Deshpande S."/>
            <person name="Nolan M."/>
            <person name="Cheng J.F."/>
            <person name="Pitluck S."/>
            <person name="Liolios K."/>
            <person name="Pagani I."/>
            <person name="Mikhailova N."/>
            <person name="Ivanova N."/>
            <person name="Mavromatis K."/>
            <person name="Pati A."/>
            <person name="Tapia R."/>
            <person name="Han C."/>
            <person name="Goodwin L."/>
            <person name="Chen A."/>
            <person name="Palaniappan K."/>
            <person name="Land M."/>
            <person name="Hauser L."/>
            <person name="Chang Y.J."/>
            <person name="Jeffries C.D."/>
            <person name="Brambilla E.M."/>
            <person name="Rohde M."/>
            <person name="Goker M."/>
            <person name="Detter J.C."/>
            <person name="Woyke T."/>
            <person name="Bristow J."/>
            <person name="Eisen J.A."/>
            <person name="Markowitz V."/>
            <person name="Hugenholtz P."/>
            <person name="Kyrpides N.C."/>
            <person name="Klenk H.P."/>
        </authorList>
    </citation>
    <scope>NUCLEOTIDE SEQUENCE [LARGE SCALE GENOMIC DNA]</scope>
    <source>
        <strain evidence="3">DSM 21211 / LMG 22137 / NRRL B-23946 / LB-34</strain>
    </source>
</reference>
<gene>
    <name evidence="2" type="ordered locus">Deima_2040</name>
</gene>
<sequence length="418" mass="45258" precursor="true">MLKHLLTAALLTVSAASATDLRIYPSFTEVRESVRAATPDLTLTLPANTYGSIIPGTLDVDGLNVLQAVLTPQATWLKSQEGKEVTLREDGQEQRVTLVRASDLLIRDAQGRYRNVQYTQLAFDALPPENPQQPQQQVALRVAAPGNGTLSYLTRAITWTPRYTLKINGSAAALSAMADIRNNTDTPYTVQNTELFAGDVDVQGGGPVPAPYMARGNVALAAADVEDATKISSLGELRGLYRYGLSAGFTLPASSTVSLAFLQPKVTFERYAGLNTYFGTEARTGTLSRFYRVKADTQLPGGPLTVREDGRIVGQTNINETPKGENVDFTLGADPDMTYTRAVQTTRQDKDGSVYRVTYTFKNAKTDRSVRAEVRENLPGNVTVDGAERSNDGRLVLKADVPANGQVSKTFTVTIKNS</sequence>
<name>E8U9E4_DEIML</name>
<dbReference type="Proteomes" id="UP000008635">
    <property type="component" value="Chromosome"/>
</dbReference>
<protein>
    <recommendedName>
        <fullName evidence="4">DUF4139 domain-containing protein</fullName>
    </recommendedName>
</protein>
<dbReference type="EMBL" id="CP002454">
    <property type="protein sequence ID" value="ADV67683.1"/>
    <property type="molecule type" value="Genomic_DNA"/>
</dbReference>
<keyword evidence="3" id="KW-1185">Reference proteome</keyword>
<feature type="chain" id="PRO_5003232470" description="DUF4139 domain-containing protein" evidence="1">
    <location>
        <begin position="19"/>
        <end position="418"/>
    </location>
</feature>
<keyword evidence="1" id="KW-0732">Signal</keyword>
<dbReference type="eggNOG" id="COG5316">
    <property type="taxonomic scope" value="Bacteria"/>
</dbReference>
<dbReference type="HOGENOM" id="CLU_656765_0_0_0"/>